<sequence length="342" mass="38510">MYYVWKKEFATEERNNEALTLSLLNVIQNPNQELFSFTPALSRDLADWQYQESSLFQSGEKPKLIYIHGWNPIERDSDPFTSRSRKILNIQGTFKNGIIYFQENLSGVKDQFELYLFTYRTSNGIIFNGEGFNDFLNRKFKPTDKVFVIAHSMGGLVTRAAMKSNRYQKDMIDGVATLASPIFGSPFASKQYMSNNSTFVTEITGFLLETQGGSDLTHTNTGLGQSTISGSTNLVLDVLNQDFPYNAKFLTFSGVLTSCNGAETFYYRTGCQILAQSSPSFPFNDGIVPENSAWMGASGSKRFQINGFDHSMMAFQTTNVDDANAKAYYEQVIREIRSSFLP</sequence>
<proteinExistence type="predicted"/>
<gene>
    <name evidence="2" type="ORF">LPTSP4_06250</name>
</gene>
<protein>
    <recommendedName>
        <fullName evidence="1">GPI inositol-deacylase PGAP1-like alpha/beta domain-containing protein</fullName>
    </recommendedName>
</protein>
<dbReference type="SUPFAM" id="SSF53474">
    <property type="entry name" value="alpha/beta-Hydrolases"/>
    <property type="match status" value="1"/>
</dbReference>
<dbReference type="Proteomes" id="UP000245133">
    <property type="component" value="Unassembled WGS sequence"/>
</dbReference>
<evidence type="ECO:0000259" key="1">
    <source>
        <dbReference type="Pfam" id="PF07819"/>
    </source>
</evidence>
<evidence type="ECO:0000313" key="3">
    <source>
        <dbReference type="Proteomes" id="UP000245133"/>
    </source>
</evidence>
<dbReference type="InterPro" id="IPR012908">
    <property type="entry name" value="PGAP1-ab_dom-like"/>
</dbReference>
<dbReference type="GO" id="GO:0016788">
    <property type="term" value="F:hydrolase activity, acting on ester bonds"/>
    <property type="evidence" value="ECO:0007669"/>
    <property type="project" value="InterPro"/>
</dbReference>
<reference evidence="2 3" key="1">
    <citation type="submission" date="2018-02" db="EMBL/GenBank/DDBJ databases">
        <title>Novel Leptospira species isolated from soil and water in Japan.</title>
        <authorList>
            <person name="Nakao R."/>
            <person name="Masuzawa T."/>
        </authorList>
    </citation>
    <scope>NUCLEOTIDE SEQUENCE [LARGE SCALE GENOMIC DNA]</scope>
    <source>
        <strain evidence="2 3">YH101</strain>
    </source>
</reference>
<dbReference type="EMBL" id="BFBB01000002">
    <property type="protein sequence ID" value="GBF49115.1"/>
    <property type="molecule type" value="Genomic_DNA"/>
</dbReference>
<comment type="caution">
    <text evidence="2">The sequence shown here is derived from an EMBL/GenBank/DDBJ whole genome shotgun (WGS) entry which is preliminary data.</text>
</comment>
<dbReference type="InterPro" id="IPR029058">
    <property type="entry name" value="AB_hydrolase_fold"/>
</dbReference>
<name>A0A2P2DWU6_9LEPT</name>
<keyword evidence="3" id="KW-1185">Reference proteome</keyword>
<accession>A0A2P2DWU6</accession>
<evidence type="ECO:0000313" key="2">
    <source>
        <dbReference type="EMBL" id="GBF49115.1"/>
    </source>
</evidence>
<dbReference type="Gene3D" id="3.40.50.1820">
    <property type="entry name" value="alpha/beta hydrolase"/>
    <property type="match status" value="1"/>
</dbReference>
<dbReference type="Pfam" id="PF07819">
    <property type="entry name" value="PGAP1"/>
    <property type="match status" value="1"/>
</dbReference>
<dbReference type="AlphaFoldDB" id="A0A2P2DWU6"/>
<organism evidence="2 3">
    <name type="scientific">Leptospira ryugenii</name>
    <dbReference type="NCBI Taxonomy" id="1917863"/>
    <lineage>
        <taxon>Bacteria</taxon>
        <taxon>Pseudomonadati</taxon>
        <taxon>Spirochaetota</taxon>
        <taxon>Spirochaetia</taxon>
        <taxon>Leptospirales</taxon>
        <taxon>Leptospiraceae</taxon>
        <taxon>Leptospira</taxon>
    </lineage>
</organism>
<feature type="domain" description="GPI inositol-deacylase PGAP1-like alpha/beta" evidence="1">
    <location>
        <begin position="137"/>
        <end position="195"/>
    </location>
</feature>